<gene>
    <name evidence="14" type="ORF">I3X05_22835</name>
</gene>
<reference evidence="14 15" key="1">
    <citation type="submission" date="2020-11" db="EMBL/GenBank/DDBJ databases">
        <title>Complete and Circularized Genome Assembly of a human isolate of Vibrio navarrensis biotype pommerensis with MiSeq and MinION Sequence Data.</title>
        <authorList>
            <person name="Schwartz K."/>
            <person name="Borowiak M."/>
            <person name="Deneke C."/>
            <person name="Balau V."/>
            <person name="Metelmann C."/>
            <person name="Strauch E."/>
        </authorList>
    </citation>
    <scope>NUCLEOTIDE SEQUENCE [LARGE SCALE GENOMIC DNA]</scope>
    <source>
        <strain evidence="14 15">20-VB00237</strain>
    </source>
</reference>
<organism evidence="14 15">
    <name type="scientific">Vibrio navarrensis</name>
    <dbReference type="NCBI Taxonomy" id="29495"/>
    <lineage>
        <taxon>Bacteria</taxon>
        <taxon>Pseudomonadati</taxon>
        <taxon>Pseudomonadota</taxon>
        <taxon>Gammaproteobacteria</taxon>
        <taxon>Vibrionales</taxon>
        <taxon>Vibrionaceae</taxon>
        <taxon>Vibrio</taxon>
    </lineage>
</organism>
<dbReference type="Gene3D" id="3.40.50.1220">
    <property type="entry name" value="TPP-binding domain"/>
    <property type="match status" value="1"/>
</dbReference>
<comment type="similarity">
    <text evidence="3 10">Belongs to the TPP enzyme family.</text>
</comment>
<dbReference type="InterPro" id="IPR012110">
    <property type="entry name" value="PDC/IPDC-like"/>
</dbReference>
<dbReference type="GO" id="GO:0005829">
    <property type="term" value="C:cytosol"/>
    <property type="evidence" value="ECO:0007669"/>
    <property type="project" value="TreeGrafter"/>
</dbReference>
<comment type="cofactor">
    <cofactor evidence="1">
        <name>a metal cation</name>
        <dbReference type="ChEBI" id="CHEBI:25213"/>
    </cofactor>
</comment>
<keyword evidence="4 9" id="KW-0479">Metal-binding</keyword>
<comment type="cofactor">
    <cofactor evidence="9">
        <name>Mg(2+)</name>
        <dbReference type="ChEBI" id="CHEBI:18420"/>
    </cofactor>
    <text evidence="9">Binds 1 Mg(2+) per subunit.</text>
</comment>
<dbReference type="InterPro" id="IPR029061">
    <property type="entry name" value="THDP-binding"/>
</dbReference>
<dbReference type="Pfam" id="PF00205">
    <property type="entry name" value="TPP_enzyme_M"/>
    <property type="match status" value="1"/>
</dbReference>
<dbReference type="PIRSF" id="PIRSF036565">
    <property type="entry name" value="Pyruvt_ip_decrb"/>
    <property type="match status" value="1"/>
</dbReference>
<dbReference type="PANTHER" id="PTHR43452">
    <property type="entry name" value="PYRUVATE DECARBOXYLASE"/>
    <property type="match status" value="1"/>
</dbReference>
<protein>
    <submittedName>
        <fullName evidence="14">Alpha-keto acid decarboxylase family protein</fullName>
    </submittedName>
</protein>
<evidence type="ECO:0000256" key="2">
    <source>
        <dbReference type="ARBA" id="ARBA00001964"/>
    </source>
</evidence>
<dbReference type="GO" id="GO:0000287">
    <property type="term" value="F:magnesium ion binding"/>
    <property type="evidence" value="ECO:0007669"/>
    <property type="project" value="InterPro"/>
</dbReference>
<feature type="binding site" evidence="9">
    <location>
        <position position="454"/>
    </location>
    <ligand>
        <name>Mg(2+)</name>
        <dbReference type="ChEBI" id="CHEBI:18420"/>
    </ligand>
</feature>
<dbReference type="GO" id="GO:0000949">
    <property type="term" value="P:aromatic amino acid family catabolic process to alcohol via Ehrlich pathway"/>
    <property type="evidence" value="ECO:0007669"/>
    <property type="project" value="TreeGrafter"/>
</dbReference>
<evidence type="ECO:0000256" key="7">
    <source>
        <dbReference type="ARBA" id="ARBA00023052"/>
    </source>
</evidence>
<dbReference type="Gene3D" id="3.40.50.970">
    <property type="match status" value="2"/>
</dbReference>
<evidence type="ECO:0000256" key="6">
    <source>
        <dbReference type="ARBA" id="ARBA00022842"/>
    </source>
</evidence>
<feature type="domain" description="Thiamine pyrophosphate enzyme TPP-binding" evidence="12">
    <location>
        <begin position="410"/>
        <end position="556"/>
    </location>
</feature>
<dbReference type="InterPro" id="IPR012000">
    <property type="entry name" value="Thiamin_PyroP_enz_cen_dom"/>
</dbReference>
<feature type="domain" description="Thiamine pyrophosphate enzyme N-terminal TPP-binding" evidence="13">
    <location>
        <begin position="7"/>
        <end position="115"/>
    </location>
</feature>
<evidence type="ECO:0000256" key="4">
    <source>
        <dbReference type="ARBA" id="ARBA00022723"/>
    </source>
</evidence>
<dbReference type="AlphaFoldDB" id="A0AAJ4LWE1"/>
<sequence length="587" mass="64593">MSIEMVRVADYLLLRLKELGLEKVFQVPGDYVQEFMTALDEFECIDAVGDLTELGAGYAADGYARCKGIGAVSVQYGVGTFSVLNAIAGAYVERNPIVVITASPSLDDRAVIAQTGALFHHATDDLQADKRVFESVTVASEILSDKAQAPCQIDRALTLAMTEKRPIYLEAWQNVWGEKVPAPTAPLLFPLLNVNLNMQTQLVEDIESRLRVASYPLLLFGIEVARLGLEDKAATLLDVLNVPYTTTTLAKSVLDESQGTGKSHFIGTYAAEASNPETSYLVNKADAIIALGAIFTDDYLTMLTTQSAQLARVNMSEARVGLNSTYLHISLEETIDQLIERFVSRPLNNTWLQSLQKNYSCHEEYCTITNKDELITYERFFDVFQAALRQKKTIKEANLILGESSSLYMAARLTGIRQNHFISDAAWGSLGHETGCALGVKLASQRQTIVIAGDGGFMMMAQALSTLARNQCNCVVFVMSNRVYAIEQSFVDICAFTPNGDFAPFDELPQWHYESLAKAFSNSESKIDYFAVESVACLEKVLDHISPLVTHPTLVEVKINKHDLAPAIKALAESVTGKKIAHCQTYK</sequence>
<dbReference type="Proteomes" id="UP000594435">
    <property type="component" value="Chromosome 2"/>
</dbReference>
<name>A0AAJ4LWE1_9VIBR</name>
<evidence type="ECO:0000313" key="15">
    <source>
        <dbReference type="Proteomes" id="UP000594435"/>
    </source>
</evidence>
<proteinExistence type="inferred from homology"/>
<dbReference type="CDD" id="cd07038">
    <property type="entry name" value="TPP_PYR_PDC_IPDC_like"/>
    <property type="match status" value="1"/>
</dbReference>
<dbReference type="SUPFAM" id="SSF52518">
    <property type="entry name" value="Thiamin diphosphate-binding fold (THDP-binding)"/>
    <property type="match status" value="2"/>
</dbReference>
<dbReference type="InterPro" id="IPR012001">
    <property type="entry name" value="Thiamin_PyroP_enz_TPP-bd_dom"/>
</dbReference>
<evidence type="ECO:0000259" key="11">
    <source>
        <dbReference type="Pfam" id="PF00205"/>
    </source>
</evidence>
<dbReference type="GO" id="GO:0030976">
    <property type="term" value="F:thiamine pyrophosphate binding"/>
    <property type="evidence" value="ECO:0007669"/>
    <property type="project" value="InterPro"/>
</dbReference>
<evidence type="ECO:0000256" key="9">
    <source>
        <dbReference type="PIRSR" id="PIRSR036565-2"/>
    </source>
</evidence>
<keyword evidence="6 9" id="KW-0460">Magnesium</keyword>
<evidence type="ECO:0000259" key="13">
    <source>
        <dbReference type="Pfam" id="PF02776"/>
    </source>
</evidence>
<evidence type="ECO:0000259" key="12">
    <source>
        <dbReference type="Pfam" id="PF02775"/>
    </source>
</evidence>
<feature type="domain" description="Thiamine pyrophosphate enzyme central" evidence="11">
    <location>
        <begin position="205"/>
        <end position="324"/>
    </location>
</feature>
<dbReference type="EMBL" id="CP065218">
    <property type="protein sequence ID" value="QPL55778.1"/>
    <property type="molecule type" value="Genomic_DNA"/>
</dbReference>
<keyword evidence="8" id="KW-0456">Lyase</keyword>
<dbReference type="PANTHER" id="PTHR43452:SF30">
    <property type="entry name" value="PYRUVATE DECARBOXYLASE ISOZYME 1-RELATED"/>
    <property type="match status" value="1"/>
</dbReference>
<dbReference type="SUPFAM" id="SSF52467">
    <property type="entry name" value="DHS-like NAD/FAD-binding domain"/>
    <property type="match status" value="1"/>
</dbReference>
<feature type="binding site" evidence="9">
    <location>
        <position position="481"/>
    </location>
    <ligand>
        <name>Mg(2+)</name>
        <dbReference type="ChEBI" id="CHEBI:18420"/>
    </ligand>
</feature>
<dbReference type="InterPro" id="IPR029035">
    <property type="entry name" value="DHS-like_NAD/FAD-binding_dom"/>
</dbReference>
<evidence type="ECO:0000256" key="1">
    <source>
        <dbReference type="ARBA" id="ARBA00001920"/>
    </source>
</evidence>
<evidence type="ECO:0000313" key="14">
    <source>
        <dbReference type="EMBL" id="QPL55778.1"/>
    </source>
</evidence>
<keyword evidence="5" id="KW-0210">Decarboxylase</keyword>
<dbReference type="InterPro" id="IPR047213">
    <property type="entry name" value="TPP_PYR_PDC_IPDC-like"/>
</dbReference>
<dbReference type="RefSeq" id="WP_045569130.1">
    <property type="nucleotide sequence ID" value="NZ_CP065218.1"/>
</dbReference>
<accession>A0AAJ4LWE1</accession>
<dbReference type="GO" id="GO:0004737">
    <property type="term" value="F:pyruvate decarboxylase activity"/>
    <property type="evidence" value="ECO:0007669"/>
    <property type="project" value="TreeGrafter"/>
</dbReference>
<evidence type="ECO:0000256" key="8">
    <source>
        <dbReference type="ARBA" id="ARBA00023239"/>
    </source>
</evidence>
<evidence type="ECO:0000256" key="10">
    <source>
        <dbReference type="RuleBase" id="RU362132"/>
    </source>
</evidence>
<evidence type="ECO:0000256" key="5">
    <source>
        <dbReference type="ARBA" id="ARBA00022793"/>
    </source>
</evidence>
<evidence type="ECO:0000256" key="3">
    <source>
        <dbReference type="ARBA" id="ARBA00007812"/>
    </source>
</evidence>
<comment type="cofactor">
    <cofactor evidence="2">
        <name>thiamine diphosphate</name>
        <dbReference type="ChEBI" id="CHEBI:58937"/>
    </cofactor>
</comment>
<dbReference type="Pfam" id="PF02776">
    <property type="entry name" value="TPP_enzyme_N"/>
    <property type="match status" value="1"/>
</dbReference>
<dbReference type="Pfam" id="PF02775">
    <property type="entry name" value="TPP_enzyme_C"/>
    <property type="match status" value="1"/>
</dbReference>
<keyword evidence="7 10" id="KW-0786">Thiamine pyrophosphate</keyword>
<dbReference type="InterPro" id="IPR011766">
    <property type="entry name" value="TPP_enzyme_TPP-bd"/>
</dbReference>